<dbReference type="KEGG" id="elk:111138587"/>
<evidence type="ECO:0000256" key="3">
    <source>
        <dbReference type="PROSITE-ProRule" id="PRU00024"/>
    </source>
</evidence>
<reference evidence="8" key="1">
    <citation type="submission" date="2025-08" db="UniProtKB">
        <authorList>
            <consortium name="RefSeq"/>
        </authorList>
    </citation>
    <scope>IDENTIFICATION</scope>
    <source>
        <tissue evidence="8">Blood</tissue>
    </source>
</reference>
<protein>
    <submittedName>
        <fullName evidence="8">LOW QUALITY PROTEIN: tripartite motif-containing protein 15</fullName>
    </submittedName>
</protein>
<evidence type="ECO:0000256" key="5">
    <source>
        <dbReference type="SAM" id="MobiDB-lite"/>
    </source>
</evidence>
<dbReference type="InterPro" id="IPR000315">
    <property type="entry name" value="Znf_B-box"/>
</dbReference>
<proteinExistence type="predicted"/>
<feature type="compositionally biased region" description="Basic and acidic residues" evidence="5">
    <location>
        <begin position="398"/>
        <end position="413"/>
    </location>
</feature>
<feature type="region of interest" description="Disordered" evidence="5">
    <location>
        <begin position="398"/>
        <end position="442"/>
    </location>
</feature>
<dbReference type="PROSITE" id="PS50119">
    <property type="entry name" value="ZF_BBOX"/>
    <property type="match status" value="1"/>
</dbReference>
<feature type="domain" description="B box-type" evidence="6">
    <location>
        <begin position="171"/>
        <end position="214"/>
    </location>
</feature>
<gene>
    <name evidence="8" type="primary">LOC111138587</name>
</gene>
<feature type="coiled-coil region" evidence="4">
    <location>
        <begin position="265"/>
        <end position="314"/>
    </location>
</feature>
<dbReference type="SUPFAM" id="SSF57845">
    <property type="entry name" value="B-box zinc-binding domain"/>
    <property type="match status" value="1"/>
</dbReference>
<feature type="region of interest" description="Disordered" evidence="5">
    <location>
        <begin position="78"/>
        <end position="101"/>
    </location>
</feature>
<dbReference type="Proteomes" id="UP000248482">
    <property type="component" value="Unplaced"/>
</dbReference>
<dbReference type="CTD" id="89870"/>
<dbReference type="RefSeq" id="XP_022346311.1">
    <property type="nucleotide sequence ID" value="XM_022490603.1"/>
</dbReference>
<dbReference type="Pfam" id="PF00643">
    <property type="entry name" value="zf-B_box"/>
    <property type="match status" value="1"/>
</dbReference>
<keyword evidence="1 3" id="KW-0479">Metal-binding</keyword>
<dbReference type="Gene3D" id="3.30.160.60">
    <property type="entry name" value="Classic Zinc Finger"/>
    <property type="match status" value="1"/>
</dbReference>
<feature type="region of interest" description="Disordered" evidence="5">
    <location>
        <begin position="21"/>
        <end position="44"/>
    </location>
</feature>
<keyword evidence="2" id="KW-0862">Zinc</keyword>
<evidence type="ECO:0000259" key="6">
    <source>
        <dbReference type="PROSITE" id="PS50119"/>
    </source>
</evidence>
<keyword evidence="4" id="KW-0175">Coiled coil</keyword>
<dbReference type="GeneID" id="111138587"/>
<evidence type="ECO:0000313" key="7">
    <source>
        <dbReference type="Proteomes" id="UP000248482"/>
    </source>
</evidence>
<dbReference type="SMART" id="SM00336">
    <property type="entry name" value="BBOX"/>
    <property type="match status" value="1"/>
</dbReference>
<sequence length="442" mass="49252">MVSAGAASGRAQISWLRSGTRPRPAAGFHGGESQPCVGSREETGNGRHLFRTHRSRRCLSAVRLEPPAAPERAWHCQRGTPRVHGEAADSSGVPSVPSREEPTHAACKGTLEDAVICTRGHIFCRLCLPPPSRMGARPSCQVLPCVLCKQKEPTQPLMVPVPLGPLGETCCEEHGEKIYFFCEIDAELLCVVCRESPSHCTHPAAVLNGAVQPYRDHLWSQLKALRLEKSKMEATWQREDRKLQELLTHIESKKQQVDAAFGKLQQELADQHGLLQARLRELELQTCMERDQYNSKFSEEITRLGAQAQELEEQSQQPASVLLQDVRADQSRYETRTFVNPETISPDLVKKIRDFHRKTLSLPEMLRTFSENLAHHLETDSGPVPPDPRALSRSLALPEDRKPATFTRDKQDLMHSTLRSEGVPAALGTPRLSLKAPPQGEL</sequence>
<dbReference type="GO" id="GO:0008270">
    <property type="term" value="F:zinc ion binding"/>
    <property type="evidence" value="ECO:0007669"/>
    <property type="project" value="UniProtKB-KW"/>
</dbReference>
<dbReference type="AlphaFoldDB" id="A0A2Y9ID59"/>
<accession>A0A2Y9ID59</accession>
<keyword evidence="1 3" id="KW-0863">Zinc-finger</keyword>
<organism evidence="7 8">
    <name type="scientific">Enhydra lutris kenyoni</name>
    <name type="common">northern sea otter</name>
    <dbReference type="NCBI Taxonomy" id="391180"/>
    <lineage>
        <taxon>Eukaryota</taxon>
        <taxon>Metazoa</taxon>
        <taxon>Chordata</taxon>
        <taxon>Craniata</taxon>
        <taxon>Vertebrata</taxon>
        <taxon>Euteleostomi</taxon>
        <taxon>Mammalia</taxon>
        <taxon>Eutheria</taxon>
        <taxon>Laurasiatheria</taxon>
        <taxon>Carnivora</taxon>
        <taxon>Caniformia</taxon>
        <taxon>Musteloidea</taxon>
        <taxon>Mustelidae</taxon>
        <taxon>Lutrinae</taxon>
        <taxon>Enhydra</taxon>
    </lineage>
</organism>
<evidence type="ECO:0000256" key="4">
    <source>
        <dbReference type="SAM" id="Coils"/>
    </source>
</evidence>
<evidence type="ECO:0000256" key="1">
    <source>
        <dbReference type="ARBA" id="ARBA00022771"/>
    </source>
</evidence>
<evidence type="ECO:0000313" key="8">
    <source>
        <dbReference type="RefSeq" id="XP_022346311.1"/>
    </source>
</evidence>
<keyword evidence="7" id="KW-1185">Reference proteome</keyword>
<dbReference type="InterPro" id="IPR050143">
    <property type="entry name" value="TRIM/RBCC"/>
</dbReference>
<dbReference type="PANTHER" id="PTHR24103">
    <property type="entry name" value="E3 UBIQUITIN-PROTEIN LIGASE TRIM"/>
    <property type="match status" value="1"/>
</dbReference>
<evidence type="ECO:0000256" key="2">
    <source>
        <dbReference type="ARBA" id="ARBA00022833"/>
    </source>
</evidence>
<dbReference type="STRING" id="391180.A0A2Y9ID59"/>
<name>A0A2Y9ID59_ENHLU</name>
<dbReference type="OrthoDB" id="6105938at2759"/>